<evidence type="ECO:0000313" key="1">
    <source>
        <dbReference type="EMBL" id="SVE53591.1"/>
    </source>
</evidence>
<accession>A0A383EA56</accession>
<dbReference type="AlphaFoldDB" id="A0A383EA56"/>
<proteinExistence type="predicted"/>
<sequence>RLSNPICPVVLVGWCKKRMVFLLLSLTVFQHFCMVNRPATTRGRCCAGSDSLRIN</sequence>
<reference evidence="1" key="1">
    <citation type="submission" date="2018-05" db="EMBL/GenBank/DDBJ databases">
        <authorList>
            <person name="Lanie J.A."/>
            <person name="Ng W.-L."/>
            <person name="Kazmierczak K.M."/>
            <person name="Andrzejewski T.M."/>
            <person name="Davidsen T.M."/>
            <person name="Wayne K.J."/>
            <person name="Tettelin H."/>
            <person name="Glass J.I."/>
            <person name="Rusch D."/>
            <person name="Podicherti R."/>
            <person name="Tsui H.-C.T."/>
            <person name="Winkler M.E."/>
        </authorList>
    </citation>
    <scope>NUCLEOTIDE SEQUENCE</scope>
</reference>
<name>A0A383EA56_9ZZZZ</name>
<feature type="non-terminal residue" evidence="1">
    <location>
        <position position="55"/>
    </location>
</feature>
<gene>
    <name evidence="1" type="ORF">METZ01_LOCUS506445</name>
</gene>
<organism evidence="1">
    <name type="scientific">marine metagenome</name>
    <dbReference type="NCBI Taxonomy" id="408172"/>
    <lineage>
        <taxon>unclassified sequences</taxon>
        <taxon>metagenomes</taxon>
        <taxon>ecological metagenomes</taxon>
    </lineage>
</organism>
<feature type="non-terminal residue" evidence="1">
    <location>
        <position position="1"/>
    </location>
</feature>
<dbReference type="EMBL" id="UINC01224113">
    <property type="protein sequence ID" value="SVE53591.1"/>
    <property type="molecule type" value="Genomic_DNA"/>
</dbReference>
<protein>
    <submittedName>
        <fullName evidence="1">Uncharacterized protein</fullName>
    </submittedName>
</protein>